<proteinExistence type="predicted"/>
<gene>
    <name evidence="1" type="ORF">E5990_05600</name>
</gene>
<reference evidence="1" key="1">
    <citation type="submission" date="2019-04" db="EMBL/GenBank/DDBJ databases">
        <title>Microbes associate with the intestines of laboratory mice.</title>
        <authorList>
            <person name="Navarre W."/>
            <person name="Wong E."/>
            <person name="Huang K.C."/>
            <person name="Tropini C."/>
            <person name="Ng K."/>
            <person name="Yu B."/>
        </authorList>
    </citation>
    <scope>NUCLEOTIDE SEQUENCE</scope>
    <source>
        <strain evidence="1">NM86_A22</strain>
    </source>
</reference>
<organism evidence="1 2">
    <name type="scientific">Muribaculum caecicola</name>
    <dbReference type="NCBI Taxonomy" id="3038144"/>
    <lineage>
        <taxon>Bacteria</taxon>
        <taxon>Pseudomonadati</taxon>
        <taxon>Bacteroidota</taxon>
        <taxon>Bacteroidia</taxon>
        <taxon>Bacteroidales</taxon>
        <taxon>Muribaculaceae</taxon>
        <taxon>Muribaculum</taxon>
    </lineage>
</organism>
<dbReference type="Proteomes" id="UP000305401">
    <property type="component" value="Unassembled WGS sequence"/>
</dbReference>
<protein>
    <submittedName>
        <fullName evidence="1">DUF1573 domain-containing protein</fullName>
    </submittedName>
</protein>
<comment type="caution">
    <text evidence="1">The sequence shown here is derived from an EMBL/GenBank/DDBJ whole genome shotgun (WGS) entry which is preliminary data.</text>
</comment>
<sequence length="127" mass="13390">MKRFQVFIAAFAVCAVQTFAAQPLAAPLSPNHNFGNIAEKGGRVSCEFKVVNTGDKPLVFISATAACGCTKPKVPKQPVAPGDTAVVVVSYDPYGRPGEFNKTVTVKTNAKPSKLKLRITGTVIPGK</sequence>
<name>A0AC61S605_9BACT</name>
<accession>A0AC61S605</accession>
<evidence type="ECO:0000313" key="1">
    <source>
        <dbReference type="EMBL" id="THG51880.1"/>
    </source>
</evidence>
<keyword evidence="2" id="KW-1185">Reference proteome</keyword>
<evidence type="ECO:0000313" key="2">
    <source>
        <dbReference type="Proteomes" id="UP000305401"/>
    </source>
</evidence>
<dbReference type="EMBL" id="SSTG01000052">
    <property type="protein sequence ID" value="THG51880.1"/>
    <property type="molecule type" value="Genomic_DNA"/>
</dbReference>